<gene>
    <name evidence="1" type="ORF">HPP92_012607</name>
</gene>
<dbReference type="EMBL" id="JADCNM010000006">
    <property type="protein sequence ID" value="KAG0477888.1"/>
    <property type="molecule type" value="Genomic_DNA"/>
</dbReference>
<accession>A0A835R0S2</accession>
<reference evidence="1 2" key="1">
    <citation type="journal article" date="2020" name="Nat. Food">
        <title>A phased Vanilla planifolia genome enables genetic improvement of flavour and production.</title>
        <authorList>
            <person name="Hasing T."/>
            <person name="Tang H."/>
            <person name="Brym M."/>
            <person name="Khazi F."/>
            <person name="Huang T."/>
            <person name="Chambers A.H."/>
        </authorList>
    </citation>
    <scope>NUCLEOTIDE SEQUENCE [LARGE SCALE GENOMIC DNA]</scope>
    <source>
        <tissue evidence="1">Leaf</tissue>
    </source>
</reference>
<sequence>MAIPVEEAIAALSTFSLRVYGGFVVETTRVGMVNTGSLRPSIMFEVLKQSLSCAASYEDEIPHGKEKLVRLKAFERWQDAVAFLKESYSKALLNLGYDIKF</sequence>
<evidence type="ECO:0000313" key="1">
    <source>
        <dbReference type="EMBL" id="KAG0477888.1"/>
    </source>
</evidence>
<organism evidence="1 2">
    <name type="scientific">Vanilla planifolia</name>
    <name type="common">Vanilla</name>
    <dbReference type="NCBI Taxonomy" id="51239"/>
    <lineage>
        <taxon>Eukaryota</taxon>
        <taxon>Viridiplantae</taxon>
        <taxon>Streptophyta</taxon>
        <taxon>Embryophyta</taxon>
        <taxon>Tracheophyta</taxon>
        <taxon>Spermatophyta</taxon>
        <taxon>Magnoliopsida</taxon>
        <taxon>Liliopsida</taxon>
        <taxon>Asparagales</taxon>
        <taxon>Orchidaceae</taxon>
        <taxon>Vanilloideae</taxon>
        <taxon>Vanilleae</taxon>
        <taxon>Vanilla</taxon>
    </lineage>
</organism>
<evidence type="ECO:0000313" key="2">
    <source>
        <dbReference type="Proteomes" id="UP000639772"/>
    </source>
</evidence>
<name>A0A835R0S2_VANPL</name>
<comment type="caution">
    <text evidence="1">The sequence shown here is derived from an EMBL/GenBank/DDBJ whole genome shotgun (WGS) entry which is preliminary data.</text>
</comment>
<dbReference type="AlphaFoldDB" id="A0A835R0S2"/>
<proteinExistence type="predicted"/>
<dbReference type="Proteomes" id="UP000639772">
    <property type="component" value="Chromosome 6"/>
</dbReference>
<protein>
    <submittedName>
        <fullName evidence="1">Uncharacterized protein</fullName>
    </submittedName>
</protein>